<organism evidence="1 2">
    <name type="scientific">Candida albicans P78048</name>
    <dbReference type="NCBI Taxonomy" id="1094989"/>
    <lineage>
        <taxon>Eukaryota</taxon>
        <taxon>Fungi</taxon>
        <taxon>Dikarya</taxon>
        <taxon>Ascomycota</taxon>
        <taxon>Saccharomycotina</taxon>
        <taxon>Pichiomycetes</taxon>
        <taxon>Debaryomycetaceae</taxon>
        <taxon>Candida/Lodderomyces clade</taxon>
        <taxon>Candida</taxon>
    </lineage>
</organism>
<name>A0AB34PQJ3_CANAX</name>
<dbReference type="AlphaFoldDB" id="A0AB34PQJ3"/>
<proteinExistence type="predicted"/>
<protein>
    <submittedName>
        <fullName evidence="1">Uncharacterized protein</fullName>
    </submittedName>
</protein>
<sequence>MNYTIVKPKNFDKLITYTHNINSIEKICFSSSNQSEITNDLFRKMVYGSSNCFVYAIADLFRDEPVCWMTVPQPISNPVLLLDVNNIGDLSRLPVNRIKELTINCCNFQNFNKDIQHLSQNETNLKKLKLIDPPPPSCFQLDHKPMNISELYLEFKNHRFNRNVLKNFNLRKIKKLNIFNHNNNKLPFEDLSINAQDFECLESINVNFSGTKFLQFIKQLPPNTLKEIRICDSYHKVKYFLDTLLQHNESLISIIVCPFHKRGYFIDYINSDKCYFLKSLNVTQFPKLNYIVEKSVMLAVVRQDGLKPKLEPIRFHSN</sequence>
<reference evidence="1 2" key="1">
    <citation type="submission" date="2013-12" db="EMBL/GenBank/DDBJ databases">
        <title>The Genome Sequence of Candida albicans P78048.</title>
        <authorList>
            <consortium name="The Broad Institute Genome Sequencing Platform"/>
            <consortium name="The Broad Institute Genome Sequencing Center for Infectious Disease"/>
            <person name="Cuomo C."/>
            <person name="Bennett R."/>
            <person name="Hirakawa M."/>
            <person name="Noverr M."/>
            <person name="Mitchell A."/>
            <person name="Young S.K."/>
            <person name="Zeng Q."/>
            <person name="Gargeya S."/>
            <person name="Fitzgerald M."/>
            <person name="Abouelleil A."/>
            <person name="Alvarado L."/>
            <person name="Berlin A.M."/>
            <person name="Chapman S.B."/>
            <person name="Dewar J."/>
            <person name="Goldberg J."/>
            <person name="Griggs A."/>
            <person name="Gujja S."/>
            <person name="Hansen M."/>
            <person name="Howarth C."/>
            <person name="Imamovic A."/>
            <person name="Larimer J."/>
            <person name="McCowan C."/>
            <person name="Murphy C."/>
            <person name="Pearson M."/>
            <person name="Priest M."/>
            <person name="Roberts A."/>
            <person name="Saif S."/>
            <person name="Shea T."/>
            <person name="Sykes S."/>
            <person name="Wortman J."/>
            <person name="Nusbaum C."/>
            <person name="Birren B."/>
        </authorList>
    </citation>
    <scope>NUCLEOTIDE SEQUENCE [LARGE SCALE GENOMIC DNA]</scope>
    <source>
        <strain evidence="1 2">P78048</strain>
    </source>
</reference>
<comment type="caution">
    <text evidence="1">The sequence shown here is derived from an EMBL/GenBank/DDBJ whole genome shotgun (WGS) entry which is preliminary data.</text>
</comment>
<accession>A0AB34PQJ3</accession>
<evidence type="ECO:0000313" key="2">
    <source>
        <dbReference type="Proteomes" id="UP000030161"/>
    </source>
</evidence>
<dbReference type="Proteomes" id="UP000030161">
    <property type="component" value="Unassembled WGS sequence"/>
</dbReference>
<gene>
    <name evidence="1" type="ORF">MG3_03665</name>
</gene>
<evidence type="ECO:0000313" key="1">
    <source>
        <dbReference type="EMBL" id="KGR08912.1"/>
    </source>
</evidence>
<dbReference type="EMBL" id="AJIX01000027">
    <property type="protein sequence ID" value="KGR08912.1"/>
    <property type="molecule type" value="Genomic_DNA"/>
</dbReference>